<feature type="chain" id="PRO_5029701868" description="Peptidase S1 domain-containing protein" evidence="2">
    <location>
        <begin position="18"/>
        <end position="214"/>
    </location>
</feature>
<dbReference type="InterPro" id="IPR043504">
    <property type="entry name" value="Peptidase_S1_PA_chymotrypsin"/>
</dbReference>
<dbReference type="InterPro" id="IPR018114">
    <property type="entry name" value="TRYPSIN_HIS"/>
</dbReference>
<proteinExistence type="predicted"/>
<protein>
    <recommendedName>
        <fullName evidence="3">Peptidase S1 domain-containing protein</fullName>
    </recommendedName>
</protein>
<feature type="domain" description="Peptidase S1" evidence="3">
    <location>
        <begin position="14"/>
        <end position="211"/>
    </location>
</feature>
<dbReference type="SMART" id="SM00020">
    <property type="entry name" value="Tryp_SPc"/>
    <property type="match status" value="1"/>
</dbReference>
<evidence type="ECO:0000259" key="3">
    <source>
        <dbReference type="PROSITE" id="PS50240"/>
    </source>
</evidence>
<dbReference type="Gene3D" id="2.40.10.10">
    <property type="entry name" value="Trypsin-like serine proteases"/>
    <property type="match status" value="2"/>
</dbReference>
<reference evidence="4" key="1">
    <citation type="submission" date="2021-01" db="UniProtKB">
        <authorList>
            <consortium name="EnsemblMetazoa"/>
        </authorList>
    </citation>
    <scope>IDENTIFICATION</scope>
</reference>
<dbReference type="GO" id="GO:0005615">
    <property type="term" value="C:extracellular space"/>
    <property type="evidence" value="ECO:0007669"/>
    <property type="project" value="TreeGrafter"/>
</dbReference>
<dbReference type="PROSITE" id="PS00134">
    <property type="entry name" value="TRYPSIN_HIS"/>
    <property type="match status" value="1"/>
</dbReference>
<dbReference type="InterPro" id="IPR033116">
    <property type="entry name" value="TRYPSIN_SER"/>
</dbReference>
<dbReference type="PANTHER" id="PTHR24257">
    <property type="entry name" value="CHYMOTRYPSIN-LIKE ELASTASE FAMILY MEMBER"/>
    <property type="match status" value="1"/>
</dbReference>
<dbReference type="PROSITE" id="PS00135">
    <property type="entry name" value="TRYPSIN_SER"/>
    <property type="match status" value="1"/>
</dbReference>
<evidence type="ECO:0000256" key="2">
    <source>
        <dbReference type="SAM" id="SignalP"/>
    </source>
</evidence>
<evidence type="ECO:0000256" key="1">
    <source>
        <dbReference type="RuleBase" id="RU363034"/>
    </source>
</evidence>
<dbReference type="Proteomes" id="UP000594262">
    <property type="component" value="Unplaced"/>
</dbReference>
<feature type="signal peptide" evidence="2">
    <location>
        <begin position="1"/>
        <end position="17"/>
    </location>
</feature>
<dbReference type="GO" id="GO:0006508">
    <property type="term" value="P:proteolysis"/>
    <property type="evidence" value="ECO:0007669"/>
    <property type="project" value="UniProtKB-KW"/>
</dbReference>
<dbReference type="InterPro" id="IPR001254">
    <property type="entry name" value="Trypsin_dom"/>
</dbReference>
<dbReference type="InterPro" id="IPR009003">
    <property type="entry name" value="Peptidase_S1_PA"/>
</dbReference>
<dbReference type="GO" id="GO:0004252">
    <property type="term" value="F:serine-type endopeptidase activity"/>
    <property type="evidence" value="ECO:0007669"/>
    <property type="project" value="InterPro"/>
</dbReference>
<accession>A0A7M5V6I1</accession>
<organism evidence="4 5">
    <name type="scientific">Clytia hemisphaerica</name>
    <dbReference type="NCBI Taxonomy" id="252671"/>
    <lineage>
        <taxon>Eukaryota</taxon>
        <taxon>Metazoa</taxon>
        <taxon>Cnidaria</taxon>
        <taxon>Hydrozoa</taxon>
        <taxon>Hydroidolina</taxon>
        <taxon>Leptothecata</taxon>
        <taxon>Obeliida</taxon>
        <taxon>Clytiidae</taxon>
        <taxon>Clytia</taxon>
    </lineage>
</organism>
<dbReference type="SUPFAM" id="SSF50494">
    <property type="entry name" value="Trypsin-like serine proteases"/>
    <property type="match status" value="1"/>
</dbReference>
<keyword evidence="1" id="KW-0645">Protease</keyword>
<keyword evidence="1" id="KW-0720">Serine protease</keyword>
<dbReference type="InterPro" id="IPR050850">
    <property type="entry name" value="Peptidase_S1_Elastase_sf"/>
</dbReference>
<name>A0A7M5V6I1_9CNID</name>
<dbReference type="Pfam" id="PF00089">
    <property type="entry name" value="Trypsin"/>
    <property type="match status" value="1"/>
</dbReference>
<dbReference type="EnsemblMetazoa" id="CLYHEMT006892.1">
    <property type="protein sequence ID" value="CLYHEMP006892.1"/>
    <property type="gene ID" value="CLYHEMG006892"/>
</dbReference>
<sequence length="214" mass="24042">MPFLIISIPLKFQAVTAAHCVDFIKPHQVPYWLIKLGAHDHRQVEASTQTYNLKRIIIHPKYFLNADIAMVEFYGPAKLNSRVALPCLPKKGEYPAPGKKCVVAGWGYTKYPGGVYHTLQQAELPVVKSPHKGCHNNKEAVCVGYGHGKMSDGKQYPNGCRGDSGGPLVCRRSDGRYQWEGVLSFVYSYCHSYTAYTPVNQYIDWIQSFITSKN</sequence>
<dbReference type="CDD" id="cd00190">
    <property type="entry name" value="Tryp_SPc"/>
    <property type="match status" value="1"/>
</dbReference>
<keyword evidence="2" id="KW-0732">Signal</keyword>
<dbReference type="OrthoDB" id="8440449at2759"/>
<evidence type="ECO:0000313" key="4">
    <source>
        <dbReference type="EnsemblMetazoa" id="CLYHEMP006892.1"/>
    </source>
</evidence>
<dbReference type="PROSITE" id="PS50240">
    <property type="entry name" value="TRYPSIN_DOM"/>
    <property type="match status" value="1"/>
</dbReference>
<keyword evidence="5" id="KW-1185">Reference proteome</keyword>
<dbReference type="PANTHER" id="PTHR24257:SF17">
    <property type="match status" value="1"/>
</dbReference>
<evidence type="ECO:0000313" key="5">
    <source>
        <dbReference type="Proteomes" id="UP000594262"/>
    </source>
</evidence>
<keyword evidence="1" id="KW-0378">Hydrolase</keyword>
<dbReference type="AlphaFoldDB" id="A0A7M5V6I1"/>